<dbReference type="SUPFAM" id="SSF56112">
    <property type="entry name" value="Protein kinase-like (PK-like)"/>
    <property type="match status" value="1"/>
</dbReference>
<dbReference type="AlphaFoldDB" id="A0A8H4LUF8"/>
<gene>
    <name evidence="1" type="ORF">G6O67_007499</name>
</gene>
<dbReference type="InterPro" id="IPR011009">
    <property type="entry name" value="Kinase-like_dom_sf"/>
</dbReference>
<dbReference type="OrthoDB" id="2942798at2759"/>
<dbReference type="EMBL" id="JAAVMX010000008">
    <property type="protein sequence ID" value="KAF4505565.1"/>
    <property type="molecule type" value="Genomic_DNA"/>
</dbReference>
<dbReference type="Proteomes" id="UP000557566">
    <property type="component" value="Unassembled WGS sequence"/>
</dbReference>
<sequence>MDLDYLDYPVAQCQFQLQSHGSSISAVGRAVGVTHPHVLRLVVQRHLFARCMHWLISRLPPSPRVRAALPPAWWLPSNIVVKQLKPDWDDEFANELAMYAKLKPLQGSVIPVCYGEARCQDGSRAIVLSDVGGFSFWADEVVAMQEERLTQMTKEAFSALISYGVLYDDLKLDNVHVVGSKVVILDLESARPRKQGTSEFEALDIMELWKDLRQDREDNKNWKGWAH</sequence>
<name>A0A8H4LUF8_9HYPO</name>
<dbReference type="InterPro" id="IPR052396">
    <property type="entry name" value="Meiotic_Drive_Suppr_Kinase"/>
</dbReference>
<dbReference type="PANTHER" id="PTHR37171:SF1">
    <property type="entry name" value="SERINE_THREONINE-PROTEIN KINASE YRZF-RELATED"/>
    <property type="match status" value="1"/>
</dbReference>
<evidence type="ECO:0000313" key="1">
    <source>
        <dbReference type="EMBL" id="KAF4505565.1"/>
    </source>
</evidence>
<comment type="caution">
    <text evidence="1">The sequence shown here is derived from an EMBL/GenBank/DDBJ whole genome shotgun (WGS) entry which is preliminary data.</text>
</comment>
<dbReference type="PANTHER" id="PTHR37171">
    <property type="entry name" value="SERINE/THREONINE-PROTEIN KINASE YRZF-RELATED"/>
    <property type="match status" value="1"/>
</dbReference>
<proteinExistence type="predicted"/>
<protein>
    <recommendedName>
        <fullName evidence="3">Protein kinase-like domain protein</fullName>
    </recommendedName>
</protein>
<evidence type="ECO:0008006" key="3">
    <source>
        <dbReference type="Google" id="ProtNLM"/>
    </source>
</evidence>
<keyword evidence="2" id="KW-1185">Reference proteome</keyword>
<evidence type="ECO:0000313" key="2">
    <source>
        <dbReference type="Proteomes" id="UP000557566"/>
    </source>
</evidence>
<reference evidence="1 2" key="1">
    <citation type="journal article" date="2020" name="Genome Biol. Evol.">
        <title>A new high-quality draft genome assembly of the Chinese cordyceps Ophiocordyceps sinensis.</title>
        <authorList>
            <person name="Shu R."/>
            <person name="Zhang J."/>
            <person name="Meng Q."/>
            <person name="Zhang H."/>
            <person name="Zhou G."/>
            <person name="Li M."/>
            <person name="Wu P."/>
            <person name="Zhao Y."/>
            <person name="Chen C."/>
            <person name="Qin Q."/>
        </authorList>
    </citation>
    <scope>NUCLEOTIDE SEQUENCE [LARGE SCALE GENOMIC DNA]</scope>
    <source>
        <strain evidence="1 2">IOZ07</strain>
    </source>
</reference>
<organism evidence="1 2">
    <name type="scientific">Ophiocordyceps sinensis</name>
    <dbReference type="NCBI Taxonomy" id="72228"/>
    <lineage>
        <taxon>Eukaryota</taxon>
        <taxon>Fungi</taxon>
        <taxon>Dikarya</taxon>
        <taxon>Ascomycota</taxon>
        <taxon>Pezizomycotina</taxon>
        <taxon>Sordariomycetes</taxon>
        <taxon>Hypocreomycetidae</taxon>
        <taxon>Hypocreales</taxon>
        <taxon>Ophiocordycipitaceae</taxon>
        <taxon>Ophiocordyceps</taxon>
    </lineage>
</organism>
<accession>A0A8H4LUF8</accession>